<evidence type="ECO:0000256" key="7">
    <source>
        <dbReference type="ARBA" id="ARBA00023049"/>
    </source>
</evidence>
<dbReference type="GO" id="GO:0006508">
    <property type="term" value="P:proteolysis"/>
    <property type="evidence" value="ECO:0007669"/>
    <property type="project" value="UniProtKB-KW"/>
</dbReference>
<organism evidence="19 20">
    <name type="scientific">Marinisporobacter balticus</name>
    <dbReference type="NCBI Taxonomy" id="2018667"/>
    <lineage>
        <taxon>Bacteria</taxon>
        <taxon>Bacillati</taxon>
        <taxon>Bacillota</taxon>
        <taxon>Clostridia</taxon>
        <taxon>Peptostreptococcales</taxon>
        <taxon>Thermotaleaceae</taxon>
        <taxon>Marinisporobacter</taxon>
    </lineage>
</organism>
<dbReference type="InterPro" id="IPR002933">
    <property type="entry name" value="Peptidase_M20"/>
</dbReference>
<keyword evidence="4" id="KW-0479">Metal-binding</keyword>
<evidence type="ECO:0000256" key="17">
    <source>
        <dbReference type="ARBA" id="ARBA00078074"/>
    </source>
</evidence>
<sequence length="484" mass="53469">MKNVLGGLKPEAVFRNFESLTQIPRESGNEKGVSDYLVKFGEKLGLDVIQEECLNVIIKKPGTKGYEHAPTVILQGHMDMVCVKKEDLDFDFTKDPIPLMVDGDMIRTKGTTLGADNGIAVAMAMAILESNELAHPPIVALITVAEETGMDGVLNLNPENIAGDILINIDSEEEETILSSCAGGVNNIVRLPITWKMTDGDKEGYKIAIKGLLGGHSGMEINKNRASAIKLLGRILREIDKKMDMDLASVSGGEKMNAIPKMAEGKLLISKENIRELESIIKTYQQILSHEFQISDPRIEIQLEKINGIDQVFDDETKKACIDILRLLPFGVQTMSAAIDGLVESSNNIGVLVTKEEEIEFSSAVRSSVKSLKNEINDRIQNVCDLVGAKMVLVADYPAWEYKSNSPIRDLMGKVYKEKYGEEVKIDAIHAGLECGFLKEKLGDIDMVSLGPNMYDVHTQNEHLSISSTKRVFEFLCEVLKRIK</sequence>
<dbReference type="FunFam" id="3.40.630.10:FF:000072">
    <property type="entry name" value="Aminoacyl-histidine dipeptidase"/>
    <property type="match status" value="1"/>
</dbReference>
<dbReference type="PANTHER" id="PTHR43501">
    <property type="entry name" value="CYTOSOL NON-SPECIFIC DIPEPTIDASE"/>
    <property type="match status" value="1"/>
</dbReference>
<evidence type="ECO:0000256" key="11">
    <source>
        <dbReference type="ARBA" id="ARBA00044252"/>
    </source>
</evidence>
<dbReference type="AlphaFoldDB" id="A0A4R2KVI9"/>
<evidence type="ECO:0000256" key="3">
    <source>
        <dbReference type="ARBA" id="ARBA00022670"/>
    </source>
</evidence>
<dbReference type="FunFam" id="3.40.630.10:FF:000015">
    <property type="entry name" value="Aminoacyl-histidine dipeptidase PepD"/>
    <property type="match status" value="1"/>
</dbReference>
<evidence type="ECO:0000256" key="4">
    <source>
        <dbReference type="ARBA" id="ARBA00022723"/>
    </source>
</evidence>
<comment type="cofactor">
    <cofactor evidence="2">
        <name>Zn(2+)</name>
        <dbReference type="ChEBI" id="CHEBI:29105"/>
    </cofactor>
</comment>
<keyword evidence="6" id="KW-0862">Zinc</keyword>
<evidence type="ECO:0000256" key="1">
    <source>
        <dbReference type="ARBA" id="ARBA00001941"/>
    </source>
</evidence>
<reference evidence="19 20" key="1">
    <citation type="submission" date="2019-03" db="EMBL/GenBank/DDBJ databases">
        <title>Genomic Encyclopedia of Type Strains, Phase IV (KMG-IV): sequencing the most valuable type-strain genomes for metagenomic binning, comparative biology and taxonomic classification.</title>
        <authorList>
            <person name="Goeker M."/>
        </authorList>
    </citation>
    <scope>NUCLEOTIDE SEQUENCE [LARGE SCALE GENOMIC DNA]</scope>
    <source>
        <strain evidence="19 20">DSM 102940</strain>
    </source>
</reference>
<dbReference type="Proteomes" id="UP000294919">
    <property type="component" value="Unassembled WGS sequence"/>
</dbReference>
<comment type="cofactor">
    <cofactor evidence="1">
        <name>Co(2+)</name>
        <dbReference type="ChEBI" id="CHEBI:48828"/>
    </cofactor>
</comment>
<keyword evidence="3" id="KW-0645">Protease</keyword>
<dbReference type="CDD" id="cd03890">
    <property type="entry name" value="M20_pepD"/>
    <property type="match status" value="1"/>
</dbReference>
<keyword evidence="20" id="KW-1185">Reference proteome</keyword>
<dbReference type="PANTHER" id="PTHR43501:SF1">
    <property type="entry name" value="CYTOSOL NON-SPECIFIC DIPEPTIDASE"/>
    <property type="match status" value="1"/>
</dbReference>
<evidence type="ECO:0000256" key="5">
    <source>
        <dbReference type="ARBA" id="ARBA00022801"/>
    </source>
</evidence>
<dbReference type="RefSeq" id="WP_132244611.1">
    <property type="nucleotide sequence ID" value="NZ_SLWV01000009.1"/>
</dbReference>
<evidence type="ECO:0000256" key="13">
    <source>
        <dbReference type="ARBA" id="ARBA00071271"/>
    </source>
</evidence>
<evidence type="ECO:0000256" key="10">
    <source>
        <dbReference type="ARBA" id="ARBA00038976"/>
    </source>
</evidence>
<evidence type="ECO:0000313" key="20">
    <source>
        <dbReference type="Proteomes" id="UP000294919"/>
    </source>
</evidence>
<comment type="caution">
    <text evidence="19">The sequence shown here is derived from an EMBL/GenBank/DDBJ whole genome shotgun (WGS) entry which is preliminary data.</text>
</comment>
<dbReference type="EC" id="3.4.13.18" evidence="10"/>
<evidence type="ECO:0000256" key="14">
    <source>
        <dbReference type="ARBA" id="ARBA00075285"/>
    </source>
</evidence>
<feature type="domain" description="Peptidase M20 dimerisation" evidence="18">
    <location>
        <begin position="207"/>
        <end position="291"/>
    </location>
</feature>
<gene>
    <name evidence="19" type="ORF">EV214_10944</name>
</gene>
<dbReference type="OrthoDB" id="9773892at2"/>
<dbReference type="InterPro" id="IPR001160">
    <property type="entry name" value="Peptidase_M20C"/>
</dbReference>
<dbReference type="PRINTS" id="PR00934">
    <property type="entry name" value="XHISDIPTASE"/>
</dbReference>
<evidence type="ECO:0000259" key="18">
    <source>
        <dbReference type="Pfam" id="PF07687"/>
    </source>
</evidence>
<evidence type="ECO:0000313" key="19">
    <source>
        <dbReference type="EMBL" id="TCO75209.1"/>
    </source>
</evidence>
<accession>A0A4R2KVI9</accession>
<evidence type="ECO:0000256" key="6">
    <source>
        <dbReference type="ARBA" id="ARBA00022833"/>
    </source>
</evidence>
<evidence type="ECO:0000256" key="9">
    <source>
        <dbReference type="ARBA" id="ARBA00036421"/>
    </source>
</evidence>
<comment type="catalytic activity">
    <reaction evidence="9">
        <text>Hydrolysis of dipeptides, preferentially hydrophobic dipeptides including prolyl amino acids.</text>
        <dbReference type="EC" id="3.4.13.18"/>
    </reaction>
</comment>
<dbReference type="PIRSF" id="PIRSF016599">
    <property type="entry name" value="Xaa-His_dipept"/>
    <property type="match status" value="1"/>
</dbReference>
<dbReference type="SUPFAM" id="SSF53187">
    <property type="entry name" value="Zn-dependent exopeptidases"/>
    <property type="match status" value="1"/>
</dbReference>
<evidence type="ECO:0000256" key="12">
    <source>
        <dbReference type="ARBA" id="ARBA00061423"/>
    </source>
</evidence>
<dbReference type="InterPro" id="IPR011650">
    <property type="entry name" value="Peptidase_M20_dimer"/>
</dbReference>
<evidence type="ECO:0000256" key="8">
    <source>
        <dbReference type="ARBA" id="ARBA00023285"/>
    </source>
</evidence>
<dbReference type="EMBL" id="SLWV01000009">
    <property type="protein sequence ID" value="TCO75209.1"/>
    <property type="molecule type" value="Genomic_DNA"/>
</dbReference>
<evidence type="ECO:0000256" key="16">
    <source>
        <dbReference type="ARBA" id="ARBA00077688"/>
    </source>
</evidence>
<name>A0A4R2KVI9_9FIRM</name>
<dbReference type="Pfam" id="PF01546">
    <property type="entry name" value="Peptidase_M20"/>
    <property type="match status" value="1"/>
</dbReference>
<keyword evidence="8" id="KW-0170">Cobalt</keyword>
<proteinExistence type="inferred from homology"/>
<keyword evidence="7" id="KW-0482">Metalloprotease</keyword>
<evidence type="ECO:0000256" key="15">
    <source>
        <dbReference type="ARBA" id="ARBA00076004"/>
    </source>
</evidence>
<keyword evidence="5" id="KW-0378">Hydrolase</keyword>
<dbReference type="GO" id="GO:0046872">
    <property type="term" value="F:metal ion binding"/>
    <property type="evidence" value="ECO:0007669"/>
    <property type="project" value="UniProtKB-KW"/>
</dbReference>
<dbReference type="GO" id="GO:0005829">
    <property type="term" value="C:cytosol"/>
    <property type="evidence" value="ECO:0007669"/>
    <property type="project" value="TreeGrafter"/>
</dbReference>
<dbReference type="Gene3D" id="3.40.630.10">
    <property type="entry name" value="Zn peptidases"/>
    <property type="match status" value="2"/>
</dbReference>
<evidence type="ECO:0000256" key="2">
    <source>
        <dbReference type="ARBA" id="ARBA00001947"/>
    </source>
</evidence>
<protein>
    <recommendedName>
        <fullName evidence="13">Cytosol non-specific dipeptidase</fullName>
        <ecNumber evidence="10">3.4.13.18</ecNumber>
    </recommendedName>
    <alternativeName>
        <fullName evidence="16">Aminoacyl-histidine dipeptidase</fullName>
    </alternativeName>
    <alternativeName>
        <fullName evidence="15">Beta-alanyl-histidine dipeptidase</fullName>
    </alternativeName>
    <alternativeName>
        <fullName evidence="14">Carnosinase</fullName>
    </alternativeName>
    <alternativeName>
        <fullName evidence="11">Peptidase D</fullName>
    </alternativeName>
    <alternativeName>
        <fullName evidence="17">Xaa-His dipeptidase</fullName>
    </alternativeName>
</protein>
<dbReference type="NCBIfam" id="TIGR01893">
    <property type="entry name" value="aa-his-dipept"/>
    <property type="match status" value="1"/>
</dbReference>
<dbReference type="Pfam" id="PF07687">
    <property type="entry name" value="M20_dimer"/>
    <property type="match status" value="1"/>
</dbReference>
<dbReference type="GO" id="GO:0070573">
    <property type="term" value="F:metallodipeptidase activity"/>
    <property type="evidence" value="ECO:0007669"/>
    <property type="project" value="TreeGrafter"/>
</dbReference>
<comment type="similarity">
    <text evidence="12">Belongs to the peptidase M20C family.</text>
</comment>